<dbReference type="PRINTS" id="PR00153">
    <property type="entry name" value="CSAPPISMRASE"/>
</dbReference>
<keyword evidence="8" id="KW-1185">Reference proteome</keyword>
<evidence type="ECO:0000256" key="2">
    <source>
        <dbReference type="ARBA" id="ARBA00007365"/>
    </source>
</evidence>
<evidence type="ECO:0000313" key="8">
    <source>
        <dbReference type="Proteomes" id="UP001056381"/>
    </source>
</evidence>
<dbReference type="EC" id="5.2.1.8" evidence="5"/>
<dbReference type="PROSITE" id="PS00170">
    <property type="entry name" value="CSA_PPIASE_1"/>
    <property type="match status" value="1"/>
</dbReference>
<dbReference type="InterPro" id="IPR029000">
    <property type="entry name" value="Cyclophilin-like_dom_sf"/>
</dbReference>
<dbReference type="PIRSF" id="PIRSF001467">
    <property type="entry name" value="Peptidylpro_ismrse"/>
    <property type="match status" value="1"/>
</dbReference>
<dbReference type="Pfam" id="PF00160">
    <property type="entry name" value="Pro_isomerase"/>
    <property type="match status" value="1"/>
</dbReference>
<proteinExistence type="inferred from homology"/>
<dbReference type="InterPro" id="IPR024936">
    <property type="entry name" value="Cyclophilin-type_PPIase"/>
</dbReference>
<dbReference type="Gene3D" id="2.40.100.10">
    <property type="entry name" value="Cyclophilin-like"/>
    <property type="match status" value="1"/>
</dbReference>
<dbReference type="InterPro" id="IPR002130">
    <property type="entry name" value="Cyclophilin-type_PPIase_dom"/>
</dbReference>
<evidence type="ECO:0000313" key="7">
    <source>
        <dbReference type="EMBL" id="URQ63024.1"/>
    </source>
</evidence>
<evidence type="ECO:0000256" key="1">
    <source>
        <dbReference type="ARBA" id="ARBA00002388"/>
    </source>
</evidence>
<evidence type="ECO:0000256" key="4">
    <source>
        <dbReference type="ARBA" id="ARBA00023235"/>
    </source>
</evidence>
<accession>A0A9Q8TY31</accession>
<evidence type="ECO:0000256" key="3">
    <source>
        <dbReference type="ARBA" id="ARBA00023110"/>
    </source>
</evidence>
<dbReference type="InterPro" id="IPR044665">
    <property type="entry name" value="E_coli_cyclophilin_A-like"/>
</dbReference>
<protein>
    <recommendedName>
        <fullName evidence="5">Peptidyl-prolyl cis-trans isomerase</fullName>
        <shortName evidence="5">PPIase</shortName>
        <ecNumber evidence="5">5.2.1.8</ecNumber>
    </recommendedName>
</protein>
<feature type="domain" description="PPIase cyclophilin-type" evidence="6">
    <location>
        <begin position="13"/>
        <end position="170"/>
    </location>
</feature>
<comment type="similarity">
    <text evidence="2 5">Belongs to the cyclophilin-type PPIase family.</text>
</comment>
<dbReference type="AlphaFoldDB" id="A0A9Q8TY31"/>
<dbReference type="Proteomes" id="UP001056381">
    <property type="component" value="Chromosome"/>
</dbReference>
<dbReference type="PROSITE" id="PS50072">
    <property type="entry name" value="CSA_PPIASE_2"/>
    <property type="match status" value="1"/>
</dbReference>
<name>A0A9Q8TY31_9GAMM</name>
<dbReference type="CDD" id="cd01920">
    <property type="entry name" value="cyclophilin_EcCYP_like"/>
    <property type="match status" value="1"/>
</dbReference>
<dbReference type="SUPFAM" id="SSF50891">
    <property type="entry name" value="Cyclophilin-like"/>
    <property type="match status" value="1"/>
</dbReference>
<reference evidence="7" key="1">
    <citation type="submission" date="2022-05" db="EMBL/GenBank/DDBJ databases">
        <title>Single-amplified genomics reveal most streamlined microbe among free-living bacteria.</title>
        <authorList>
            <person name="Roda-Garcia J."/>
            <person name="Haro-Moreno J.M."/>
            <person name="Rodriguez-Valera F."/>
            <person name="Almagro-Moreno S."/>
            <person name="Lopez-Perez M."/>
        </authorList>
    </citation>
    <scope>NUCLEOTIDE SEQUENCE</scope>
    <source>
        <strain evidence="7">TMED112-D2-2</strain>
    </source>
</reference>
<evidence type="ECO:0000259" key="6">
    <source>
        <dbReference type="PROSITE" id="PS50072"/>
    </source>
</evidence>
<comment type="catalytic activity">
    <reaction evidence="5">
        <text>[protein]-peptidylproline (omega=180) = [protein]-peptidylproline (omega=0)</text>
        <dbReference type="Rhea" id="RHEA:16237"/>
        <dbReference type="Rhea" id="RHEA-COMP:10747"/>
        <dbReference type="Rhea" id="RHEA-COMP:10748"/>
        <dbReference type="ChEBI" id="CHEBI:83833"/>
        <dbReference type="ChEBI" id="CHEBI:83834"/>
        <dbReference type="EC" id="5.2.1.8"/>
    </reaction>
</comment>
<dbReference type="EMBL" id="CP097966">
    <property type="protein sequence ID" value="URQ63024.1"/>
    <property type="molecule type" value="Genomic_DNA"/>
</dbReference>
<dbReference type="GO" id="GO:0003755">
    <property type="term" value="F:peptidyl-prolyl cis-trans isomerase activity"/>
    <property type="evidence" value="ECO:0007669"/>
    <property type="project" value="UniProtKB-UniRule"/>
</dbReference>
<dbReference type="PANTHER" id="PTHR43246">
    <property type="entry name" value="PEPTIDYL-PROLYL CIS-TRANS ISOMERASE CYP38, CHLOROPLASTIC"/>
    <property type="match status" value="1"/>
</dbReference>
<dbReference type="GO" id="GO:0006457">
    <property type="term" value="P:protein folding"/>
    <property type="evidence" value="ECO:0007669"/>
    <property type="project" value="InterPro"/>
</dbReference>
<keyword evidence="4 5" id="KW-0413">Isomerase</keyword>
<dbReference type="InterPro" id="IPR020892">
    <property type="entry name" value="Cyclophilin-type_PPIase_CS"/>
</dbReference>
<comment type="function">
    <text evidence="1 5">PPIases accelerate the folding of proteins. It catalyzes the cis-trans isomerization of proline imidic peptide bonds in oligopeptides.</text>
</comment>
<gene>
    <name evidence="7" type="ORF">M9B40_04695</name>
</gene>
<evidence type="ECO:0000256" key="5">
    <source>
        <dbReference type="RuleBase" id="RU363019"/>
    </source>
</evidence>
<keyword evidence="3 5" id="KW-0697">Rotamase</keyword>
<sequence length="172" mass="19099">MIKEGIVTVLLTTSLGEIKIELNKELAPITTQNFVKYVESGFYDQTIFHRVIENFVIQGGGHNEDMSMKDRDLEPIQNEANNGLKNERGSIAMARTAEPHSASSQFFINLQNNFTLNHTSETSRGWGYAVFGKVSEGMDVVDKIAMTETGVFPPHTDVPVEPILILKASIVE</sequence>
<organism evidence="7 8">
    <name type="scientific">SAR86 cluster bacterium</name>
    <dbReference type="NCBI Taxonomy" id="2030880"/>
    <lineage>
        <taxon>Bacteria</taxon>
        <taxon>Pseudomonadati</taxon>
        <taxon>Pseudomonadota</taxon>
        <taxon>Gammaproteobacteria</taxon>
        <taxon>SAR86 cluster</taxon>
    </lineage>
</organism>